<dbReference type="PANTHER" id="PTHR38605">
    <property type="entry name" value="ATPASE-RELATED"/>
    <property type="match status" value="1"/>
</dbReference>
<evidence type="ECO:0000313" key="1">
    <source>
        <dbReference type="EMBL" id="REL32350.1"/>
    </source>
</evidence>
<name>A0A3E0U6E4_9GAMM</name>
<proteinExistence type="predicted"/>
<reference evidence="2" key="1">
    <citation type="submission" date="2018-08" db="EMBL/GenBank/DDBJ databases">
        <title>Thalassotalea euphylliae genome.</title>
        <authorList>
            <person name="Summers S."/>
            <person name="Rice S.A."/>
            <person name="Freckelton M.L."/>
            <person name="Nedved B.T."/>
            <person name="Hadfield M.G."/>
        </authorList>
    </citation>
    <scope>NUCLEOTIDE SEQUENCE [LARGE SCALE GENOMIC DNA]</scope>
    <source>
        <strain evidence="2">H3</strain>
    </source>
</reference>
<dbReference type="RefSeq" id="WP_116017853.1">
    <property type="nucleotide sequence ID" value="NZ_QUOT01000001.1"/>
</dbReference>
<organism evidence="1 2">
    <name type="scientific">Thalassotalea euphylliae</name>
    <dbReference type="NCBI Taxonomy" id="1655234"/>
    <lineage>
        <taxon>Bacteria</taxon>
        <taxon>Pseudomonadati</taxon>
        <taxon>Pseudomonadota</taxon>
        <taxon>Gammaproteobacteria</taxon>
        <taxon>Alteromonadales</taxon>
        <taxon>Colwelliaceae</taxon>
        <taxon>Thalassotalea</taxon>
    </lineage>
</organism>
<dbReference type="AlphaFoldDB" id="A0A3E0U6E4"/>
<gene>
    <name evidence="1" type="ORF">DXX94_17435</name>
</gene>
<comment type="caution">
    <text evidence="1">The sequence shown here is derived from an EMBL/GenBank/DDBJ whole genome shotgun (WGS) entry which is preliminary data.</text>
</comment>
<sequence length="476" mass="53779">MPLLSQDKFDQLKQKAGNLLNRTLDQHVNLAVTGLSRSGKTAFITSLVNQLLNEGGEKQLAFFNPVHQERFIAAKRITQKHMHVARFDYENAINALNQSPSQWPQATTGISELRLAIKYKPKDSLLKYTTELATLTLDITDYPGEWLLDLPMLNMTYEQWSEQMFSLLSEQPRVEFAATWMKKVSELDPLKPADELEIADIAKTYTELLHTFRHQLGLSVIQPGRFILPGELAGAPILEFFPFTDIDKLDGNAYQNASDSSVIGTLKARFLEYRERVVKQFYKKHFLKFDRQIVLADCLTPLNNGKASFEDLKLAMNMIMQSYHYGQSSLFSRLFSPKIDKLMFAATKADHVTPEQHTHLVSLMNQLVHGTKQQISFNAIDIKSLAIASIKSTDYGQSSHQGQAIPVVRGLAQGTGKLTTLFPGAVPAKLPDEDYWANHHFNFVSFAPKQGMAEHEALPHLRIDQVLQFLLGDKMS</sequence>
<protein>
    <submittedName>
        <fullName evidence="1">YcjX family protein</fullName>
    </submittedName>
</protein>
<dbReference type="PIRSF" id="PIRSF019381">
    <property type="entry name" value="YcjX"/>
    <property type="match status" value="1"/>
</dbReference>
<dbReference type="Pfam" id="PF04317">
    <property type="entry name" value="DUF463"/>
    <property type="match status" value="1"/>
</dbReference>
<dbReference type="EMBL" id="QUOT01000001">
    <property type="protein sequence ID" value="REL32350.1"/>
    <property type="molecule type" value="Genomic_DNA"/>
</dbReference>
<dbReference type="InterPro" id="IPR007413">
    <property type="entry name" value="YcjX-like"/>
</dbReference>
<evidence type="ECO:0000313" key="2">
    <source>
        <dbReference type="Proteomes" id="UP000256899"/>
    </source>
</evidence>
<dbReference type="PANTHER" id="PTHR38605:SF1">
    <property type="entry name" value="ATPASE"/>
    <property type="match status" value="1"/>
</dbReference>
<keyword evidence="2" id="KW-1185">Reference proteome</keyword>
<dbReference type="Proteomes" id="UP000256899">
    <property type="component" value="Unassembled WGS sequence"/>
</dbReference>
<accession>A0A3E0U6E4</accession>